<proteinExistence type="inferred from homology"/>
<keyword evidence="4" id="KW-0808">Transferase</keyword>
<dbReference type="Gene3D" id="3.40.50.150">
    <property type="entry name" value="Vaccinia Virus protein VP39"/>
    <property type="match status" value="1"/>
</dbReference>
<evidence type="ECO:0000256" key="2">
    <source>
        <dbReference type="ARBA" id="ARBA00022552"/>
    </source>
</evidence>
<reference evidence="8" key="1">
    <citation type="submission" date="2018-05" db="EMBL/GenBank/DDBJ databases">
        <authorList>
            <person name="Lanie J.A."/>
            <person name="Ng W.-L."/>
            <person name="Kazmierczak K.M."/>
            <person name="Andrzejewski T.M."/>
            <person name="Davidsen T.M."/>
            <person name="Wayne K.J."/>
            <person name="Tettelin H."/>
            <person name="Glass J.I."/>
            <person name="Rusch D."/>
            <person name="Podicherti R."/>
            <person name="Tsui H.-C.T."/>
            <person name="Winkler M.E."/>
        </authorList>
    </citation>
    <scope>NUCLEOTIDE SEQUENCE</scope>
</reference>
<dbReference type="SMART" id="SM00650">
    <property type="entry name" value="rADc"/>
    <property type="match status" value="1"/>
</dbReference>
<dbReference type="InterPro" id="IPR001737">
    <property type="entry name" value="KsgA/Erm"/>
</dbReference>
<protein>
    <recommendedName>
        <fullName evidence="7">Ribosomal RNA adenine methylase transferase N-terminal domain-containing protein</fullName>
    </recommendedName>
</protein>
<sequence length="255" mass="29688">MINKERHPFRKKWGQNFLIDPNIVKKIYRTIDPIDSDNILEIGPGEGVLTKIILPEVNKMVSVEIDPVLVNKLNNSNRLRKLKVVNKDILKTNIYDLGINNPVRVIGNIPYNITSQIIFWLIEQLDYWSDAFIMVQKEVAHRLIAKVGTKEYSRLTVVVGAYLDVDCCFTIPPTVFIPKPKVDSAFIRFTKKRNALIEDHKYTRFNKLVRAAFNQRRKMLRNSLESWDISDQVKEKINFSRRPETLTVQEFASMV</sequence>
<keyword evidence="6" id="KW-0694">RNA-binding</keyword>
<dbReference type="InterPro" id="IPR011530">
    <property type="entry name" value="rRNA_adenine_dimethylase"/>
</dbReference>
<accession>A0A381NCU8</accession>
<dbReference type="GO" id="GO:0003723">
    <property type="term" value="F:RNA binding"/>
    <property type="evidence" value="ECO:0007669"/>
    <property type="project" value="UniProtKB-KW"/>
</dbReference>
<dbReference type="InterPro" id="IPR020598">
    <property type="entry name" value="rRNA_Ade_methylase_Trfase_N"/>
</dbReference>
<dbReference type="SUPFAM" id="SSF53335">
    <property type="entry name" value="S-adenosyl-L-methionine-dependent methyltransferases"/>
    <property type="match status" value="1"/>
</dbReference>
<evidence type="ECO:0000256" key="3">
    <source>
        <dbReference type="ARBA" id="ARBA00022603"/>
    </source>
</evidence>
<keyword evidence="3" id="KW-0489">Methyltransferase</keyword>
<evidence type="ECO:0000256" key="5">
    <source>
        <dbReference type="ARBA" id="ARBA00022691"/>
    </source>
</evidence>
<dbReference type="PROSITE" id="PS01131">
    <property type="entry name" value="RRNA_A_DIMETH"/>
    <property type="match status" value="1"/>
</dbReference>
<organism evidence="8">
    <name type="scientific">marine metagenome</name>
    <dbReference type="NCBI Taxonomy" id="408172"/>
    <lineage>
        <taxon>unclassified sequences</taxon>
        <taxon>metagenomes</taxon>
        <taxon>ecological metagenomes</taxon>
    </lineage>
</organism>
<evidence type="ECO:0000256" key="6">
    <source>
        <dbReference type="ARBA" id="ARBA00022884"/>
    </source>
</evidence>
<feature type="domain" description="Ribosomal RNA adenine methylase transferase N-terminal" evidence="7">
    <location>
        <begin position="23"/>
        <end position="193"/>
    </location>
</feature>
<evidence type="ECO:0000256" key="1">
    <source>
        <dbReference type="ARBA" id="ARBA00022490"/>
    </source>
</evidence>
<dbReference type="InterPro" id="IPR023165">
    <property type="entry name" value="rRNA_Ade_diMease-like_C"/>
</dbReference>
<dbReference type="InterPro" id="IPR029063">
    <property type="entry name" value="SAM-dependent_MTases_sf"/>
</dbReference>
<dbReference type="PROSITE" id="PS51689">
    <property type="entry name" value="SAM_RNA_A_N6_MT"/>
    <property type="match status" value="1"/>
</dbReference>
<name>A0A381NCU8_9ZZZZ</name>
<dbReference type="PANTHER" id="PTHR11727">
    <property type="entry name" value="DIMETHYLADENOSINE TRANSFERASE"/>
    <property type="match status" value="1"/>
</dbReference>
<dbReference type="InterPro" id="IPR020596">
    <property type="entry name" value="rRNA_Ade_Mease_Trfase_CS"/>
</dbReference>
<keyword evidence="2" id="KW-0698">rRNA processing</keyword>
<keyword evidence="1" id="KW-0963">Cytoplasm</keyword>
<dbReference type="HAMAP" id="MF_00607">
    <property type="entry name" value="16SrRNA_methyltr_A"/>
    <property type="match status" value="1"/>
</dbReference>
<evidence type="ECO:0000256" key="4">
    <source>
        <dbReference type="ARBA" id="ARBA00022679"/>
    </source>
</evidence>
<dbReference type="GO" id="GO:0005829">
    <property type="term" value="C:cytosol"/>
    <property type="evidence" value="ECO:0007669"/>
    <property type="project" value="TreeGrafter"/>
</dbReference>
<dbReference type="GO" id="GO:0000179">
    <property type="term" value="F:rRNA (adenine-N6,N6-)-dimethyltransferase activity"/>
    <property type="evidence" value="ECO:0007669"/>
    <property type="project" value="InterPro"/>
</dbReference>
<dbReference type="AlphaFoldDB" id="A0A381NCU8"/>
<evidence type="ECO:0000259" key="7">
    <source>
        <dbReference type="SMART" id="SM00650"/>
    </source>
</evidence>
<dbReference type="PANTHER" id="PTHR11727:SF7">
    <property type="entry name" value="DIMETHYLADENOSINE TRANSFERASE-RELATED"/>
    <property type="match status" value="1"/>
</dbReference>
<dbReference type="Gene3D" id="1.10.8.100">
    <property type="entry name" value="Ribosomal RNA adenine dimethylase-like, domain 2"/>
    <property type="match status" value="1"/>
</dbReference>
<dbReference type="Pfam" id="PF00398">
    <property type="entry name" value="RrnaAD"/>
    <property type="match status" value="1"/>
</dbReference>
<evidence type="ECO:0000313" key="8">
    <source>
        <dbReference type="EMBL" id="SUZ52385.1"/>
    </source>
</evidence>
<dbReference type="NCBIfam" id="TIGR00755">
    <property type="entry name" value="ksgA"/>
    <property type="match status" value="1"/>
</dbReference>
<gene>
    <name evidence="8" type="ORF">METZ01_LOCUS5239</name>
</gene>
<keyword evidence="5" id="KW-0949">S-adenosyl-L-methionine</keyword>
<dbReference type="EMBL" id="UINC01000271">
    <property type="protein sequence ID" value="SUZ52385.1"/>
    <property type="molecule type" value="Genomic_DNA"/>
</dbReference>